<protein>
    <submittedName>
        <fullName evidence="1">Uncharacterized protein</fullName>
    </submittedName>
</protein>
<sequence>MKQRYRLQTIFSKSLKFLNFFELYFQSLV</sequence>
<proteinExistence type="predicted"/>
<accession>A0A179D0V6</accession>
<evidence type="ECO:0000313" key="2">
    <source>
        <dbReference type="Proteomes" id="UP000078358"/>
    </source>
</evidence>
<dbReference type="AlphaFoldDB" id="A0A179D0V6"/>
<gene>
    <name evidence="1" type="ORF">F480_00480</name>
</gene>
<reference evidence="1 2" key="1">
    <citation type="submission" date="2014-01" db="EMBL/GenBank/DDBJ databases">
        <authorList>
            <person name="Zuccon D."/>
        </authorList>
    </citation>
    <scope>NUCLEOTIDE SEQUENCE [LARGE SCALE GENOMIC DNA]</scope>
    <source>
        <strain evidence="1 2">Y31</strain>
    </source>
</reference>
<dbReference type="EMBL" id="JACI01000001">
    <property type="protein sequence ID" value="OAQ15789.1"/>
    <property type="molecule type" value="Genomic_DNA"/>
</dbReference>
<dbReference type="PATRIC" id="fig|1261658.3.peg.96"/>
<evidence type="ECO:0000313" key="1">
    <source>
        <dbReference type="EMBL" id="OAQ15789.1"/>
    </source>
</evidence>
<name>A0A179D0V6_BIBTR</name>
<dbReference type="Proteomes" id="UP000078358">
    <property type="component" value="Unassembled WGS sequence"/>
</dbReference>
<comment type="caution">
    <text evidence="1">The sequence shown here is derived from an EMBL/GenBank/DDBJ whole genome shotgun (WGS) entry which is preliminary data.</text>
</comment>
<organism evidence="1 2">
    <name type="scientific">Bibersteinia trehalosi Y31</name>
    <dbReference type="NCBI Taxonomy" id="1261658"/>
    <lineage>
        <taxon>Bacteria</taxon>
        <taxon>Pseudomonadati</taxon>
        <taxon>Pseudomonadota</taxon>
        <taxon>Gammaproteobacteria</taxon>
        <taxon>Pasteurellales</taxon>
        <taxon>Pasteurellaceae</taxon>
        <taxon>Bibersteinia</taxon>
    </lineage>
</organism>